<keyword evidence="3" id="KW-0809">Transit peptide</keyword>
<dbReference type="STRING" id="41875.K8EIH1"/>
<dbReference type="RefSeq" id="XP_007511836.1">
    <property type="nucleotide sequence ID" value="XM_007511774.1"/>
</dbReference>
<dbReference type="EMBL" id="FO082271">
    <property type="protein sequence ID" value="CCO17957.1"/>
    <property type="molecule type" value="Genomic_DNA"/>
</dbReference>
<keyword evidence="4" id="KW-0496">Mitochondrion</keyword>
<dbReference type="PANTHER" id="PTHR21013:SF10">
    <property type="entry name" value="ATP SYNTHASE MITOCHONDRIAL F1 COMPLEX ASSEMBLY FACTOR 2"/>
    <property type="match status" value="1"/>
</dbReference>
<dbReference type="Proteomes" id="UP000198341">
    <property type="component" value="Chromosome 8"/>
</dbReference>
<evidence type="ECO:0000256" key="3">
    <source>
        <dbReference type="ARBA" id="ARBA00022946"/>
    </source>
</evidence>
<gene>
    <name evidence="7" type="ORF">Bathy08g00380</name>
</gene>
<dbReference type="AlphaFoldDB" id="K8EIH1"/>
<evidence type="ECO:0000256" key="5">
    <source>
        <dbReference type="ARBA" id="ARBA00023186"/>
    </source>
</evidence>
<dbReference type="Pfam" id="PF07542">
    <property type="entry name" value="ATP12"/>
    <property type="match status" value="1"/>
</dbReference>
<dbReference type="InterPro" id="IPR011419">
    <property type="entry name" value="ATP12_ATP_synth-F1-assembly"/>
</dbReference>
<comment type="subcellular location">
    <subcellularLocation>
        <location evidence="1">Mitochondrion</location>
    </subcellularLocation>
</comment>
<comment type="similarity">
    <text evidence="2">Belongs to the ATP12 family.</text>
</comment>
<evidence type="ECO:0000256" key="1">
    <source>
        <dbReference type="ARBA" id="ARBA00004173"/>
    </source>
</evidence>
<evidence type="ECO:0000313" key="7">
    <source>
        <dbReference type="EMBL" id="CCO17957.1"/>
    </source>
</evidence>
<proteinExistence type="inferred from homology"/>
<dbReference type="GeneID" id="19014017"/>
<sequence length="421" mass="47247">MKRMLKQLLIDNSKSSISLTSSRFSEVVLLVGGFCRTRTATPTTVAARGVSSAFTTRSSSRDGKKSIATSSTASSFSSLDGNDDETANTASSASKKKNKYPSKFDSNEKVNKDFTPNRYQTQEENELKTKQMREVKRKEYLEKIVKSENNRDFQSSDHANAIGGDGTVTKYYENVDIREVSSTQNQYEILLDGKPLKSPKRAQFILPNKLLASAIATEWATQEDDLIRPFTMPLMQLSSTALDHMSDYATFDFHVKKLLEFFDADQAVVAHPSGSELREIQLKTLKKVHDWARREFGEQLNLSSDSIFAQPQPEEVKLLMEKRLRSLSPWEMTCTFAAAAAAKSLLIGLALNRNIIDPEEALKCARVEEDYQIERHGFVEGGHDIDISDLRVRLTAPHALNLILKAKMGDDVDILVRNSFM</sequence>
<reference evidence="7 8" key="1">
    <citation type="submission" date="2011-10" db="EMBL/GenBank/DDBJ databases">
        <authorList>
            <person name="Genoscope - CEA"/>
        </authorList>
    </citation>
    <scope>NUCLEOTIDE SEQUENCE [LARGE SCALE GENOMIC DNA]</scope>
    <source>
        <strain evidence="7 8">RCC 1105</strain>
    </source>
</reference>
<feature type="region of interest" description="Disordered" evidence="6">
    <location>
        <begin position="56"/>
        <end position="129"/>
    </location>
</feature>
<keyword evidence="8" id="KW-1185">Reference proteome</keyword>
<dbReference type="eggNOG" id="KOG3015">
    <property type="taxonomic scope" value="Eukaryota"/>
</dbReference>
<evidence type="ECO:0000313" key="8">
    <source>
        <dbReference type="Proteomes" id="UP000198341"/>
    </source>
</evidence>
<keyword evidence="5" id="KW-0143">Chaperone</keyword>
<dbReference type="KEGG" id="bpg:Bathy08g00380"/>
<dbReference type="OrthoDB" id="5673at2759"/>
<protein>
    <submittedName>
        <fullName evidence="7">ATP12 ATPase</fullName>
    </submittedName>
</protein>
<dbReference type="Gene3D" id="3.30.2180.10">
    <property type="entry name" value="ATP12-like"/>
    <property type="match status" value="1"/>
</dbReference>
<dbReference type="SUPFAM" id="SSF160909">
    <property type="entry name" value="ATP12-like"/>
    <property type="match status" value="1"/>
</dbReference>
<name>K8EIH1_9CHLO</name>
<evidence type="ECO:0000256" key="6">
    <source>
        <dbReference type="SAM" id="MobiDB-lite"/>
    </source>
</evidence>
<dbReference type="InterPro" id="IPR042272">
    <property type="entry name" value="ATP12_ATP_synth-F1-assembly_N"/>
</dbReference>
<evidence type="ECO:0000256" key="2">
    <source>
        <dbReference type="ARBA" id="ARBA00008231"/>
    </source>
</evidence>
<dbReference type="PANTHER" id="PTHR21013">
    <property type="entry name" value="ATP SYNTHASE MITOCHONDRIAL F1 COMPLEX ASSEMBLY FACTOR 2/ATP12 PROTEIN, MITOCHONDRIAL PRECURSOR"/>
    <property type="match status" value="1"/>
</dbReference>
<evidence type="ECO:0000256" key="4">
    <source>
        <dbReference type="ARBA" id="ARBA00023128"/>
    </source>
</evidence>
<dbReference type="GO" id="GO:0033615">
    <property type="term" value="P:mitochondrial proton-transporting ATP synthase complex assembly"/>
    <property type="evidence" value="ECO:0007669"/>
    <property type="project" value="TreeGrafter"/>
</dbReference>
<feature type="compositionally biased region" description="Low complexity" evidence="6">
    <location>
        <begin position="66"/>
        <end position="78"/>
    </location>
</feature>
<accession>K8EIH1</accession>
<dbReference type="GO" id="GO:0005739">
    <property type="term" value="C:mitochondrion"/>
    <property type="evidence" value="ECO:0007669"/>
    <property type="project" value="UniProtKB-SubCell"/>
</dbReference>
<dbReference type="Gene3D" id="1.10.3580.10">
    <property type="entry name" value="ATP12 ATPase"/>
    <property type="match status" value="1"/>
</dbReference>
<dbReference type="InterPro" id="IPR023335">
    <property type="entry name" value="ATP12_ortho_dom_sf"/>
</dbReference>
<organism evidence="7 8">
    <name type="scientific">Bathycoccus prasinos</name>
    <dbReference type="NCBI Taxonomy" id="41875"/>
    <lineage>
        <taxon>Eukaryota</taxon>
        <taxon>Viridiplantae</taxon>
        <taxon>Chlorophyta</taxon>
        <taxon>Mamiellophyceae</taxon>
        <taxon>Mamiellales</taxon>
        <taxon>Bathycoccaceae</taxon>
        <taxon>Bathycoccus</taxon>
    </lineage>
</organism>